<organism evidence="2">
    <name type="scientific">uncultured Caudovirales phage</name>
    <dbReference type="NCBI Taxonomy" id="2100421"/>
    <lineage>
        <taxon>Viruses</taxon>
        <taxon>Duplodnaviria</taxon>
        <taxon>Heunggongvirae</taxon>
        <taxon>Uroviricota</taxon>
        <taxon>Caudoviricetes</taxon>
        <taxon>Peduoviridae</taxon>
        <taxon>Maltschvirus</taxon>
        <taxon>Maltschvirus maltsch</taxon>
    </lineage>
</organism>
<sequence length="127" mass="13095">MAYGSLAIDTLNASTGVLATQNGMTGIAKAWVNYGYISSAIVINASFNVSSVTRNSTGNWTINFTTAMPNANYCITGGFEGGTGANTITVYASAGSGSYPALKTTTQCQVESNNADFYSGSIIFIGN</sequence>
<name>A0A6J5QNV9_9CAUD</name>
<accession>A0A6J5QNV9</accession>
<proteinExistence type="predicted"/>
<evidence type="ECO:0000313" key="2">
    <source>
        <dbReference type="EMBL" id="CAB4184276.1"/>
    </source>
</evidence>
<dbReference type="EMBL" id="LR797318">
    <property type="protein sequence ID" value="CAB4202944.1"/>
    <property type="molecule type" value="Genomic_DNA"/>
</dbReference>
<dbReference type="EMBL" id="LR796978">
    <property type="protein sequence ID" value="CAB4179190.1"/>
    <property type="molecule type" value="Genomic_DNA"/>
</dbReference>
<gene>
    <name evidence="1" type="ORF">UFOVP1022_47</name>
    <name evidence="2" type="ORF">UFOVP1110_51</name>
    <name evidence="3" type="ORF">UFOVP1378_53</name>
    <name evidence="4" type="ORF">UFOVP1474_33</name>
    <name evidence="5" type="ORF">UFOVP1561_37</name>
</gene>
<protein>
    <submittedName>
        <fullName evidence="2">Uncharacterized protein</fullName>
    </submittedName>
</protein>
<dbReference type="EMBL" id="LR797424">
    <property type="protein sequence ID" value="CAB4215521.1"/>
    <property type="molecule type" value="Genomic_DNA"/>
</dbReference>
<dbReference type="EMBL" id="LR798406">
    <property type="protein sequence ID" value="CAB5230167.1"/>
    <property type="molecule type" value="Genomic_DNA"/>
</dbReference>
<evidence type="ECO:0000313" key="4">
    <source>
        <dbReference type="EMBL" id="CAB4215521.1"/>
    </source>
</evidence>
<evidence type="ECO:0000313" key="3">
    <source>
        <dbReference type="EMBL" id="CAB4202944.1"/>
    </source>
</evidence>
<dbReference type="EMBL" id="LR797052">
    <property type="protein sequence ID" value="CAB4184276.1"/>
    <property type="molecule type" value="Genomic_DNA"/>
</dbReference>
<evidence type="ECO:0000313" key="1">
    <source>
        <dbReference type="EMBL" id="CAB4179190.1"/>
    </source>
</evidence>
<evidence type="ECO:0000313" key="5">
    <source>
        <dbReference type="EMBL" id="CAB5230167.1"/>
    </source>
</evidence>
<reference evidence="2" key="1">
    <citation type="submission" date="2020-05" db="EMBL/GenBank/DDBJ databases">
        <authorList>
            <person name="Chiriac C."/>
            <person name="Salcher M."/>
            <person name="Ghai R."/>
            <person name="Kavagutti S V."/>
        </authorList>
    </citation>
    <scope>NUCLEOTIDE SEQUENCE</scope>
</reference>